<dbReference type="Proteomes" id="UP001139700">
    <property type="component" value="Unassembled WGS sequence"/>
</dbReference>
<evidence type="ECO:0000313" key="3">
    <source>
        <dbReference type="Proteomes" id="UP001139700"/>
    </source>
</evidence>
<dbReference type="EMBL" id="JAJTTA010000002">
    <property type="protein sequence ID" value="MCF0040087.1"/>
    <property type="molecule type" value="Genomic_DNA"/>
</dbReference>
<protein>
    <submittedName>
        <fullName evidence="2">Uncharacterized protein</fullName>
    </submittedName>
</protein>
<name>A0A9X1TG21_9BACT</name>
<gene>
    <name evidence="2" type="ORF">LXM24_08320</name>
</gene>
<feature type="chain" id="PRO_5040772912" evidence="1">
    <location>
        <begin position="24"/>
        <end position="137"/>
    </location>
</feature>
<dbReference type="AlphaFoldDB" id="A0A9X1TG21"/>
<evidence type="ECO:0000256" key="1">
    <source>
        <dbReference type="SAM" id="SignalP"/>
    </source>
</evidence>
<keyword evidence="3" id="KW-1185">Reference proteome</keyword>
<evidence type="ECO:0000313" key="2">
    <source>
        <dbReference type="EMBL" id="MCF0040087.1"/>
    </source>
</evidence>
<sequence length="137" mass="15903">MKKYKFIILTATLFAGFCVPAHAQVEMIERLPEEACLTNWEPVFSDRIVSYVQLPGDSLEYRKVRQYVKYRPKKNTAHAEKLKNYQDLSRVRYLGSVLIRTGRKFSRILDDSVLGIENTNLSTKDQLTNNEMIATQQ</sequence>
<accession>A0A9X1TG21</accession>
<reference evidence="2" key="1">
    <citation type="submission" date="2021-12" db="EMBL/GenBank/DDBJ databases">
        <title>Novel species in genus Dyadobacter.</title>
        <authorList>
            <person name="Ma C."/>
        </authorList>
    </citation>
    <scope>NUCLEOTIDE SEQUENCE</scope>
    <source>
        <strain evidence="2">CY399</strain>
    </source>
</reference>
<feature type="signal peptide" evidence="1">
    <location>
        <begin position="1"/>
        <end position="23"/>
    </location>
</feature>
<keyword evidence="1" id="KW-0732">Signal</keyword>
<proteinExistence type="predicted"/>
<comment type="caution">
    <text evidence="2">The sequence shown here is derived from an EMBL/GenBank/DDBJ whole genome shotgun (WGS) entry which is preliminary data.</text>
</comment>
<organism evidence="2 3">
    <name type="scientific">Dyadobacter fanqingshengii</name>
    <dbReference type="NCBI Taxonomy" id="2906443"/>
    <lineage>
        <taxon>Bacteria</taxon>
        <taxon>Pseudomonadati</taxon>
        <taxon>Bacteroidota</taxon>
        <taxon>Cytophagia</taxon>
        <taxon>Cytophagales</taxon>
        <taxon>Spirosomataceae</taxon>
        <taxon>Dyadobacter</taxon>
    </lineage>
</organism>
<dbReference type="RefSeq" id="WP_234612524.1">
    <property type="nucleotide sequence ID" value="NZ_CP098806.1"/>
</dbReference>